<keyword evidence="8" id="KW-0496">Mitochondrion</keyword>
<dbReference type="InterPro" id="IPR018108">
    <property type="entry name" value="MCP_transmembrane"/>
</dbReference>
<reference evidence="13" key="1">
    <citation type="submission" date="2017-02" db="UniProtKB">
        <authorList>
            <consortium name="WormBaseParasite"/>
        </authorList>
    </citation>
    <scope>IDENTIFICATION</scope>
</reference>
<dbReference type="Gene3D" id="1.50.40.10">
    <property type="entry name" value="Mitochondrial carrier domain"/>
    <property type="match status" value="1"/>
</dbReference>
<dbReference type="GO" id="GO:0051724">
    <property type="term" value="F:NAD transmembrane transporter activity"/>
    <property type="evidence" value="ECO:0007669"/>
    <property type="project" value="TreeGrafter"/>
</dbReference>
<dbReference type="Pfam" id="PF00153">
    <property type="entry name" value="Mito_carr"/>
    <property type="match status" value="3"/>
</dbReference>
<evidence type="ECO:0000256" key="7">
    <source>
        <dbReference type="ARBA" id="ARBA00022989"/>
    </source>
</evidence>
<evidence type="ECO:0000313" key="13">
    <source>
        <dbReference type="WBParaSite" id="SMUV_0000657901-mRNA-1"/>
    </source>
</evidence>
<evidence type="ECO:0000256" key="1">
    <source>
        <dbReference type="ARBA" id="ARBA00004448"/>
    </source>
</evidence>
<dbReference type="PANTHER" id="PTHR46131">
    <property type="entry name" value="SD08549P"/>
    <property type="match status" value="1"/>
</dbReference>
<comment type="subcellular location">
    <subcellularLocation>
        <location evidence="1">Mitochondrion inner membrane</location>
        <topology evidence="1">Multi-pass membrane protein</topology>
    </subcellularLocation>
</comment>
<sequence length="305" mass="35106">MERTKQQKDFLCGCGAGFVETTILYPQSKLIFRQQLCGFGAKAALTQLRSEGIRHLYRGLLPPLLMRSASRALMFGMYEKWRSFLCCVESPVYSSFTLCHAEAAFLAGSCEALLCPLERTQVILQCPKYHNRFRNTAHAMRDLACMGTKELYRGFSIIIFRNGFSNSLFFTMREPLRKKILLLDKEYSLHSKKFSDRFPLPVIHFCADFCSGALLGACISTLFFPVNVVKNQMQSTVQTKFQSSWKIFFIVLKERGSFSGLYRGVGLNFTRSIAENLCHRSLLAWGITNSVYEFLRERRFWRTIE</sequence>
<dbReference type="SUPFAM" id="SSF103506">
    <property type="entry name" value="Mitochondrial carrier"/>
    <property type="match status" value="1"/>
</dbReference>
<evidence type="ECO:0000256" key="8">
    <source>
        <dbReference type="ARBA" id="ARBA00023128"/>
    </source>
</evidence>
<proteinExistence type="inferred from homology"/>
<dbReference type="GO" id="GO:0005743">
    <property type="term" value="C:mitochondrial inner membrane"/>
    <property type="evidence" value="ECO:0007669"/>
    <property type="project" value="UniProtKB-SubCell"/>
</dbReference>
<evidence type="ECO:0000313" key="12">
    <source>
        <dbReference type="Proteomes" id="UP000046393"/>
    </source>
</evidence>
<keyword evidence="7" id="KW-1133">Transmembrane helix</keyword>
<keyword evidence="9 10" id="KW-0472">Membrane</keyword>
<evidence type="ECO:0000256" key="10">
    <source>
        <dbReference type="PROSITE-ProRule" id="PRU00282"/>
    </source>
</evidence>
<dbReference type="InterPro" id="IPR052465">
    <property type="entry name" value="Mito_NAD+_Carrier"/>
</dbReference>
<feature type="repeat" description="Solcar" evidence="10">
    <location>
        <begin position="95"/>
        <end position="179"/>
    </location>
</feature>
<keyword evidence="4 10" id="KW-0812">Transmembrane</keyword>
<evidence type="ECO:0000256" key="5">
    <source>
        <dbReference type="ARBA" id="ARBA00022737"/>
    </source>
</evidence>
<dbReference type="PANTHER" id="PTHR46131:SF1">
    <property type="entry name" value="SD08549P"/>
    <property type="match status" value="1"/>
</dbReference>
<keyword evidence="3 11" id="KW-0813">Transport</keyword>
<protein>
    <submittedName>
        <fullName evidence="13">Mitochondrial carrier protein</fullName>
    </submittedName>
</protein>
<dbReference type="PROSITE" id="PS50920">
    <property type="entry name" value="SOLCAR"/>
    <property type="match status" value="2"/>
</dbReference>
<accession>A0A0N5APK0</accession>
<name>A0A0N5APK0_9BILA</name>
<dbReference type="InterPro" id="IPR023395">
    <property type="entry name" value="MCP_dom_sf"/>
</dbReference>
<dbReference type="WBParaSite" id="SMUV_0000657901-mRNA-1">
    <property type="protein sequence ID" value="SMUV_0000657901-mRNA-1"/>
    <property type="gene ID" value="SMUV_0000657901"/>
</dbReference>
<feature type="repeat" description="Solcar" evidence="10">
    <location>
        <begin position="4"/>
        <end position="84"/>
    </location>
</feature>
<keyword evidence="6" id="KW-0999">Mitochondrion inner membrane</keyword>
<evidence type="ECO:0000256" key="2">
    <source>
        <dbReference type="ARBA" id="ARBA00006375"/>
    </source>
</evidence>
<evidence type="ECO:0000256" key="9">
    <source>
        <dbReference type="ARBA" id="ARBA00023136"/>
    </source>
</evidence>
<evidence type="ECO:0000256" key="4">
    <source>
        <dbReference type="ARBA" id="ARBA00022692"/>
    </source>
</evidence>
<evidence type="ECO:0000256" key="3">
    <source>
        <dbReference type="ARBA" id="ARBA00022448"/>
    </source>
</evidence>
<dbReference type="Proteomes" id="UP000046393">
    <property type="component" value="Unplaced"/>
</dbReference>
<dbReference type="AlphaFoldDB" id="A0A0N5APK0"/>
<keyword evidence="12" id="KW-1185">Reference proteome</keyword>
<organism evidence="12 13">
    <name type="scientific">Syphacia muris</name>
    <dbReference type="NCBI Taxonomy" id="451379"/>
    <lineage>
        <taxon>Eukaryota</taxon>
        <taxon>Metazoa</taxon>
        <taxon>Ecdysozoa</taxon>
        <taxon>Nematoda</taxon>
        <taxon>Chromadorea</taxon>
        <taxon>Rhabditida</taxon>
        <taxon>Spirurina</taxon>
        <taxon>Oxyuridomorpha</taxon>
        <taxon>Oxyuroidea</taxon>
        <taxon>Oxyuridae</taxon>
        <taxon>Syphacia</taxon>
    </lineage>
</organism>
<comment type="similarity">
    <text evidence="2 11">Belongs to the mitochondrial carrier (TC 2.A.29) family.</text>
</comment>
<dbReference type="STRING" id="451379.A0A0N5APK0"/>
<keyword evidence="5" id="KW-0677">Repeat</keyword>
<evidence type="ECO:0000256" key="11">
    <source>
        <dbReference type="RuleBase" id="RU000488"/>
    </source>
</evidence>
<evidence type="ECO:0000256" key="6">
    <source>
        <dbReference type="ARBA" id="ARBA00022792"/>
    </source>
</evidence>